<name>A0A833QBM7_9POAL</name>
<evidence type="ECO:0000256" key="6">
    <source>
        <dbReference type="ARBA" id="ARBA00023002"/>
    </source>
</evidence>
<evidence type="ECO:0000256" key="1">
    <source>
        <dbReference type="ARBA" id="ARBA00001974"/>
    </source>
</evidence>
<accession>A0A833QBM7</accession>
<keyword evidence="10" id="KW-1185">Reference proteome</keyword>
<feature type="region of interest" description="Disordered" evidence="7">
    <location>
        <begin position="1"/>
        <end position="49"/>
    </location>
</feature>
<evidence type="ECO:0000313" key="9">
    <source>
        <dbReference type="EMBL" id="KAF3321290.1"/>
    </source>
</evidence>
<dbReference type="SUPFAM" id="SSF51905">
    <property type="entry name" value="FAD/NAD(P)-binding domain"/>
    <property type="match status" value="1"/>
</dbReference>
<feature type="compositionally biased region" description="Basic and acidic residues" evidence="7">
    <location>
        <begin position="1538"/>
        <end position="1549"/>
    </location>
</feature>
<feature type="compositionally biased region" description="Basic and acidic residues" evidence="7">
    <location>
        <begin position="1315"/>
        <end position="1332"/>
    </location>
</feature>
<dbReference type="InterPro" id="IPR002937">
    <property type="entry name" value="Amino_oxidase"/>
</dbReference>
<proteinExistence type="inferred from homology"/>
<dbReference type="GO" id="GO:0008168">
    <property type="term" value="F:methyltransferase activity"/>
    <property type="evidence" value="ECO:0007669"/>
    <property type="project" value="UniProtKB-KW"/>
</dbReference>
<dbReference type="SUPFAM" id="SSF47676">
    <property type="entry name" value="Conserved domain common to transcription factors TFIIS, elongin A, CRSP70"/>
    <property type="match status" value="1"/>
</dbReference>
<evidence type="ECO:0000256" key="2">
    <source>
        <dbReference type="ARBA" id="ARBA00005995"/>
    </source>
</evidence>
<comment type="caution">
    <text evidence="9">The sequence shown here is derived from an EMBL/GenBank/DDBJ whole genome shotgun (WGS) entry which is preliminary data.</text>
</comment>
<dbReference type="GO" id="GO:0141052">
    <property type="term" value="F:histone H3 demethylase activity"/>
    <property type="evidence" value="ECO:0007669"/>
    <property type="project" value="UniProtKB-ARBA"/>
</dbReference>
<dbReference type="Gene3D" id="1.10.10.10">
    <property type="entry name" value="Winged helix-like DNA-binding domain superfamily/Winged helix DNA-binding domain"/>
    <property type="match status" value="1"/>
</dbReference>
<feature type="compositionally biased region" description="Basic residues" evidence="7">
    <location>
        <begin position="28"/>
        <end position="39"/>
    </location>
</feature>
<dbReference type="PANTHER" id="PTHR10742:SF410">
    <property type="entry name" value="LYSINE-SPECIFIC HISTONE DEMETHYLASE 2"/>
    <property type="match status" value="1"/>
</dbReference>
<feature type="region of interest" description="Disordered" evidence="7">
    <location>
        <begin position="586"/>
        <end position="619"/>
    </location>
</feature>
<feature type="region of interest" description="Disordered" evidence="7">
    <location>
        <begin position="1306"/>
        <end position="1345"/>
    </location>
</feature>
<keyword evidence="4" id="KW-0274">FAD</keyword>
<dbReference type="GO" id="GO:0032259">
    <property type="term" value="P:methylation"/>
    <property type="evidence" value="ECO:0007669"/>
    <property type="project" value="UniProtKB-KW"/>
</dbReference>
<feature type="compositionally biased region" description="Polar residues" evidence="7">
    <location>
        <begin position="594"/>
        <end position="605"/>
    </location>
</feature>
<evidence type="ECO:0000259" key="8">
    <source>
        <dbReference type="PROSITE" id="PS50934"/>
    </source>
</evidence>
<dbReference type="Pfam" id="PF04433">
    <property type="entry name" value="SWIRM"/>
    <property type="match status" value="1"/>
</dbReference>
<keyword evidence="9" id="KW-0808">Transferase</keyword>
<dbReference type="OrthoDB" id="5046242at2759"/>
<keyword evidence="6" id="KW-0560">Oxidoreductase</keyword>
<gene>
    <name evidence="9" type="ORF">FCM35_KLT14543</name>
</gene>
<reference evidence="9" key="1">
    <citation type="submission" date="2020-01" db="EMBL/GenBank/DDBJ databases">
        <title>Genome sequence of Kobresia littledalei, the first chromosome-level genome in the family Cyperaceae.</title>
        <authorList>
            <person name="Qu G."/>
        </authorList>
    </citation>
    <scope>NUCLEOTIDE SEQUENCE</scope>
    <source>
        <strain evidence="9">C.B.Clarke</strain>
        <tissue evidence="9">Leaf</tissue>
    </source>
</reference>
<feature type="region of interest" description="Disordered" evidence="7">
    <location>
        <begin position="99"/>
        <end position="129"/>
    </location>
</feature>
<dbReference type="InterPro" id="IPR009057">
    <property type="entry name" value="Homeodomain-like_sf"/>
</dbReference>
<keyword evidence="9" id="KW-0489">Methyltransferase</keyword>
<organism evidence="9 10">
    <name type="scientific">Carex littledalei</name>
    <dbReference type="NCBI Taxonomy" id="544730"/>
    <lineage>
        <taxon>Eukaryota</taxon>
        <taxon>Viridiplantae</taxon>
        <taxon>Streptophyta</taxon>
        <taxon>Embryophyta</taxon>
        <taxon>Tracheophyta</taxon>
        <taxon>Spermatophyta</taxon>
        <taxon>Magnoliopsida</taxon>
        <taxon>Liliopsida</taxon>
        <taxon>Poales</taxon>
        <taxon>Cyperaceae</taxon>
        <taxon>Cyperoideae</taxon>
        <taxon>Cariceae</taxon>
        <taxon>Carex</taxon>
        <taxon>Carex subgen. Euthyceras</taxon>
    </lineage>
</organism>
<feature type="region of interest" description="Disordered" evidence="7">
    <location>
        <begin position="358"/>
        <end position="387"/>
    </location>
</feature>
<feature type="compositionally biased region" description="Polar residues" evidence="7">
    <location>
        <begin position="1333"/>
        <end position="1342"/>
    </location>
</feature>
<evidence type="ECO:0000256" key="7">
    <source>
        <dbReference type="SAM" id="MobiDB-lite"/>
    </source>
</evidence>
<dbReference type="GO" id="GO:0016705">
    <property type="term" value="F:oxidoreductase activity, acting on paired donors, with incorporation or reduction of molecular oxygen"/>
    <property type="evidence" value="ECO:0007669"/>
    <property type="project" value="UniProtKB-ARBA"/>
</dbReference>
<comment type="similarity">
    <text evidence="2">Belongs to the flavin monoamine oxidase family.</text>
</comment>
<feature type="domain" description="SWIRM" evidence="8">
    <location>
        <begin position="474"/>
        <end position="574"/>
    </location>
</feature>
<evidence type="ECO:0000256" key="4">
    <source>
        <dbReference type="ARBA" id="ARBA00022827"/>
    </source>
</evidence>
<feature type="compositionally biased region" description="Basic and acidic residues" evidence="7">
    <location>
        <begin position="40"/>
        <end position="49"/>
    </location>
</feature>
<evidence type="ECO:0000256" key="5">
    <source>
        <dbReference type="ARBA" id="ARBA00022853"/>
    </source>
</evidence>
<sequence>MGSDTEKTPVKLEGKSDEDEKPIGSLFKVRKSRVSHRKKTDNSENRVEDTVSCGEINDTLASIKKKLKRPKSSSVKVTSVVDPVVIVKEEEVIEELQSAEIDAGSASVKSGNKRPRIDVGDEETGDSLVGVSDEAGLQDSLSVLFKRPRKVKNQGSDKLAEASCSRILVESAEECQQISVTDPEQETKTTSIKDEEDVFPENSKEVQGLEVGLSHCSAGLAQSTVDKCVQEEGILGANLVSKTEEKEKSEGSPVKEHLEEIQNISREEISQPNVVSGIHEKEKIEVSSVKECLEEIPELPKGEEVADINPVSEENIDSTCRPCNEQLDTGIFIINDNVRLPPNKAFEISTNSENTLEISTERQVPGTPDSTRAEADDMSPNRDEAITNEPPVAFNVKEATEPICEDRENHSVLLRARNAKKRRHDDMAYEGDADWEVVVNEQGLFNNLPVDQPDQSFKSRDRNLLMKEEEANDGYVAAVAAGLKARAVTPIEKLKFKELLRRKGGFQEYLECRNMILSRWRKDVRHILPLSSCGVSDTPLQDESPRESLIREIYLFLNQNGYINAGIASEKEACKFEVEPDFPHFEDMKKPELNESNGFKPTSPENDLASDPGQANLPGNTTLDGYEVSICKDKVEPFGTELPSSNETNRKTIIIVGAGPSGLAAARHLHRQGFCVTILEARDRIGGRVHTDRTSLSVPVDLGASIITGVEADVATERQPDPSSLICSQLSLELTVLNSDCPLYDLVTGEKVPPELDEALESEYNTLLDEMALIVAHHGEKSAQLSLEHGLEYGLRKHRDSGFAPSVIECDGLDEIGKNRDGTDVLTPMERRVMNWHFAHLEYGCATMLKEVSLPNWNQDDAYGGFGGAHCMIKGGFSTVVENLAKGLDVRLSHVVTEVHYEEKKVKVCTSNGSSFEGDAVLVTVPLGCLKASSIKFSPDLPDWKKMSIERLGFGVLNKVILEFPTVFWDETVDYFGATAEETDLRGRCFMFWNVKKTCDAPVLIALVAGKAAVDGQNISPVDHVAHAMMVLRRIFSKVSVPDPIGSVVTNWGSEPFTRGSYSYVAVGASGEDYDILGRPVANCLFFAGEATCKEHPDTVGGAMISGVREAVRIIDLLQVGRDFVSEVEAMESASKTANKRSDHARNEVRDMSRRLEACDLSSDMLYPSVRKEALLREMFFNAKTTTGRLLLAKELFQLPVDALKSFAGSKEGLSTLNSWILDSLGKNSTQLLRHCVRLLVLVSIDLVAVRLSGIGRTVKEKVCVHTSRDIRAIASQLVRVWIEVFRKEKASNGRLRLLKVRDRDPQSKISKSNKRPEGRAMRSEAALDAKSEASSLRSQRTAHAVDSEVKPIPIMSEEEAAAFAAAEAARAAAIAAAQAYASAEAEKAALELPKIPSFHKFANRLQAEESDPRRRHLTGDPEIHSRAPTCQNLDIPRMPTNSNACPTIREDAIECSGVPENRVIFTKAWVDVDPVRVDGVKDASAVERWQEQAFEVDTDFYNRLHIPERDEPGEATAALQNAARQGQGGSVGSQPADSKKNSEGRSHGVEQIKQGIMEYVATLLKPLYKTNKLDRDGYKAVMKKSVTKVMEQLSEAEKGMSAFEFLNFKRKNKIRDLVDKLIERQMQAKGAAGS</sequence>
<evidence type="ECO:0000313" key="10">
    <source>
        <dbReference type="Proteomes" id="UP000623129"/>
    </source>
</evidence>
<comment type="cofactor">
    <cofactor evidence="1">
        <name>FAD</name>
        <dbReference type="ChEBI" id="CHEBI:57692"/>
    </cofactor>
</comment>
<feature type="region of interest" description="Disordered" evidence="7">
    <location>
        <begin position="1521"/>
        <end position="1549"/>
    </location>
</feature>
<dbReference type="SUPFAM" id="SSF54373">
    <property type="entry name" value="FAD-linked reductases, C-terminal domain"/>
    <property type="match status" value="1"/>
</dbReference>
<dbReference type="EMBL" id="SWLB01000027">
    <property type="protein sequence ID" value="KAF3321290.1"/>
    <property type="molecule type" value="Genomic_DNA"/>
</dbReference>
<dbReference type="PRINTS" id="PR00419">
    <property type="entry name" value="ADXRDTASE"/>
</dbReference>
<dbReference type="Gene3D" id="3.50.50.60">
    <property type="entry name" value="FAD/NAD(P)-binding domain"/>
    <property type="match status" value="1"/>
</dbReference>
<dbReference type="GO" id="GO:0050660">
    <property type="term" value="F:flavin adenine dinucleotide binding"/>
    <property type="evidence" value="ECO:0007669"/>
    <property type="project" value="UniProtKB-ARBA"/>
</dbReference>
<feature type="compositionally biased region" description="Basic and acidic residues" evidence="7">
    <location>
        <begin position="371"/>
        <end position="385"/>
    </location>
</feature>
<dbReference type="Pfam" id="PF01593">
    <property type="entry name" value="Amino_oxidase"/>
    <property type="match status" value="1"/>
</dbReference>
<dbReference type="SUPFAM" id="SSF46689">
    <property type="entry name" value="Homeodomain-like"/>
    <property type="match status" value="1"/>
</dbReference>
<dbReference type="Gene3D" id="3.90.660.10">
    <property type="match status" value="1"/>
</dbReference>
<dbReference type="InterPro" id="IPR007526">
    <property type="entry name" value="SWIRM"/>
</dbReference>
<protein>
    <submittedName>
        <fullName evidence="9">Lysine-specific histone demethylase 1A</fullName>
    </submittedName>
</protein>
<dbReference type="InterPro" id="IPR036188">
    <property type="entry name" value="FAD/NAD-bd_sf"/>
</dbReference>
<dbReference type="Proteomes" id="UP000623129">
    <property type="component" value="Unassembled WGS sequence"/>
</dbReference>
<keyword evidence="5" id="KW-0156">Chromatin regulator</keyword>
<dbReference type="InterPro" id="IPR035441">
    <property type="entry name" value="TFIIS/LEDGF_dom_sf"/>
</dbReference>
<dbReference type="PANTHER" id="PTHR10742">
    <property type="entry name" value="FLAVIN MONOAMINE OXIDASE"/>
    <property type="match status" value="1"/>
</dbReference>
<keyword evidence="3" id="KW-0285">Flavoprotein</keyword>
<dbReference type="InterPro" id="IPR050281">
    <property type="entry name" value="Flavin_monoamine_oxidase"/>
</dbReference>
<dbReference type="PROSITE" id="PS50934">
    <property type="entry name" value="SWIRM"/>
    <property type="match status" value="1"/>
</dbReference>
<feature type="compositionally biased region" description="Basic and acidic residues" evidence="7">
    <location>
        <begin position="1"/>
        <end position="15"/>
    </location>
</feature>
<evidence type="ECO:0000256" key="3">
    <source>
        <dbReference type="ARBA" id="ARBA00022630"/>
    </source>
</evidence>
<dbReference type="InterPro" id="IPR036388">
    <property type="entry name" value="WH-like_DNA-bd_sf"/>
</dbReference>